<evidence type="ECO:0000256" key="3">
    <source>
        <dbReference type="ARBA" id="ARBA00022786"/>
    </source>
</evidence>
<dbReference type="InterPro" id="IPR039852">
    <property type="entry name" value="CAND1/CAND2"/>
</dbReference>
<dbReference type="Pfam" id="PF08623">
    <property type="entry name" value="TIP120"/>
    <property type="match status" value="1"/>
</dbReference>
<keyword evidence="2" id="KW-0677">Repeat</keyword>
<dbReference type="PROSITE" id="PS50304">
    <property type="entry name" value="TUDOR"/>
    <property type="match status" value="1"/>
</dbReference>
<dbReference type="Gene3D" id="2.30.30.140">
    <property type="match status" value="1"/>
</dbReference>
<keyword evidence="7" id="KW-1185">Reference proteome</keyword>
<evidence type="ECO:0000256" key="4">
    <source>
        <dbReference type="SAM" id="MobiDB-lite"/>
    </source>
</evidence>
<evidence type="ECO:0000313" key="6">
    <source>
        <dbReference type="EMBL" id="KAF2320308.1"/>
    </source>
</evidence>
<dbReference type="CDD" id="cd21182">
    <property type="entry name" value="Tudor_SMN_SPF30-like"/>
    <property type="match status" value="1"/>
</dbReference>
<accession>A0A6A6N6X6</accession>
<dbReference type="SUPFAM" id="SSF48371">
    <property type="entry name" value="ARM repeat"/>
    <property type="match status" value="1"/>
</dbReference>
<feature type="compositionally biased region" description="Basic and acidic residues" evidence="4">
    <location>
        <begin position="1293"/>
        <end position="1303"/>
    </location>
</feature>
<feature type="domain" description="Tudor" evidence="5">
    <location>
        <begin position="1139"/>
        <end position="1197"/>
    </location>
</feature>
<proteinExistence type="inferred from homology"/>
<dbReference type="Proteomes" id="UP000467840">
    <property type="component" value="Chromosome 10"/>
</dbReference>
<sequence length="1336" mass="148590">MTGKDKDYRYMATSDLLSELNKETFKADADLEIKLSTIVLQQLDDVAGDVSGLAVKCLARLVKKVSEARVVEMTNRLCDKLLNGKDQHRDIASIALKTIVSEVTMQSLAQSILVSLPPQLIKGITSPGMSTEIKCECLDILCDVLHKFGNLMATDHELLLDALLSQLNSNQATVRKKTVSCLASLASSLSDDLLAKATVEVVRNLRSKGVKPEMTRTNIQLIGALSRAVGYRFGPHLGDTVPVLINYCTSASENDEELREYSLQALESFLLRCPRDISSYCDVILHLTLEYLSYDPNFTDNMEEDTDEESHEEEEDDESANEYTDDEDVSWKVRRAAAKCLAALIVSRPELLSKLYEEACPKLIDRFKEREENVKVDVFNTFIELLRQTGNVTKGQIDINGSSPRWLLKQEVPKIVKSINRQLREKSIKTKDKSSTSNLKIEALIFTKLVLASHSPPVFHPHIKALSSPVLSAVDERYYKVTAEALRVCGELVRVARPNIQDLGFDFKPYVHPIYNAVMSRLTNQDQDQEVKECAISCMGLIISTFGDNLRAELPACLPVLVDRMGNEITRLTAVKAFAVIAASPLQIDLCCVLEHVIAELTAFLRKANRALRQATLGTLNSLIVAYGDQIGSSAYEVIIVELSTLISDSDLHMTALALELCCTLMADRRSSPIVGLAVRNKVLPQALTLIKSSLLQGQALLALQNFFAALVYSANTSFEILLDSLLSSAKPSPSDQKCSSTVKMLTEILKDDSSTNSAKQHLALLCLGEIGRRKDLSLHVHIETIIIESFQSPFEEIKSAASYALGNIAVGNLSKYLPFILDQIDNHQKKQYLLLHSLKEVIVRQSVDKAEFQDSSVEKILKLLFNHCESEEEGVRNVVAECLGKIALIEPAKLVPALKVRTTSAAAFTRATVVIAVKYSIVERPEKIDEIIYPEISSFLMLIKDHDRHVRRAAVLALSTFAHNKPNLIKGLLPELLPLLYDQTVVKKELIRTVDLGPFKHVVDDGLELRKAAFECVDTLLDSCLDQVNPSSFIVPYLKSGLDDHYDVKMPCHLILSNLQINVLLLFWQVGQLLVDDPYNSEYADMEKELNEVIALTEELLATAKQNEISGSDIRPGAGASPSLPQQENKNESLVNMRFPVGAKIQAVWSEDGEWYDATIEALTSNGYYVSYDEWGNNEEVDPANVRPVEFNALQEAEKVAEATKQAIKRKIAQAASVDFQSRSLPAKLRINADDPEDVKSAKRKKIHAFKSKMRFEQLEVAQNKRQNAWQQFQTTKGSTKKVGFFSGRKRESIFKSPDDPNGKVGVTGSGKGLTEFQKREKHLHLKGGTVETDD</sequence>
<dbReference type="PANTHER" id="PTHR12696">
    <property type="entry name" value="TIP120"/>
    <property type="match status" value="1"/>
</dbReference>
<dbReference type="Gene3D" id="1.25.10.10">
    <property type="entry name" value="Leucine-rich Repeat Variant"/>
    <property type="match status" value="2"/>
</dbReference>
<gene>
    <name evidence="6" type="ORF">GH714_027038</name>
</gene>
<dbReference type="EMBL" id="JAAGAX010000003">
    <property type="protein sequence ID" value="KAF2320308.1"/>
    <property type="molecule type" value="Genomic_DNA"/>
</dbReference>
<feature type="region of interest" description="Disordered" evidence="4">
    <location>
        <begin position="1112"/>
        <end position="1133"/>
    </location>
</feature>
<dbReference type="SMART" id="SM00333">
    <property type="entry name" value="TUDOR"/>
    <property type="match status" value="1"/>
</dbReference>
<keyword evidence="3" id="KW-0833">Ubl conjugation pathway</keyword>
<comment type="similarity">
    <text evidence="1">Belongs to the CAND family.</text>
</comment>
<reference evidence="6 7" key="1">
    <citation type="journal article" date="2020" name="Mol. Plant">
        <title>The Chromosome-Based Rubber Tree Genome Provides New Insights into Spurge Genome Evolution and Rubber Biosynthesis.</title>
        <authorList>
            <person name="Liu J."/>
            <person name="Shi C."/>
            <person name="Shi C.C."/>
            <person name="Li W."/>
            <person name="Zhang Q.J."/>
            <person name="Zhang Y."/>
            <person name="Li K."/>
            <person name="Lu H.F."/>
            <person name="Shi C."/>
            <person name="Zhu S.T."/>
            <person name="Xiao Z.Y."/>
            <person name="Nan H."/>
            <person name="Yue Y."/>
            <person name="Zhu X.G."/>
            <person name="Wu Y."/>
            <person name="Hong X.N."/>
            <person name="Fan G.Y."/>
            <person name="Tong Y."/>
            <person name="Zhang D."/>
            <person name="Mao C.L."/>
            <person name="Liu Y.L."/>
            <person name="Hao S.J."/>
            <person name="Liu W.Q."/>
            <person name="Lv M.Q."/>
            <person name="Zhang H.B."/>
            <person name="Liu Y."/>
            <person name="Hu-Tang G.R."/>
            <person name="Wang J.P."/>
            <person name="Wang J.H."/>
            <person name="Sun Y.H."/>
            <person name="Ni S.B."/>
            <person name="Chen W.B."/>
            <person name="Zhang X.C."/>
            <person name="Jiao Y.N."/>
            <person name="Eichler E.E."/>
            <person name="Li G.H."/>
            <person name="Liu X."/>
            <person name="Gao L.Z."/>
        </authorList>
    </citation>
    <scope>NUCLEOTIDE SEQUENCE [LARGE SCALE GENOMIC DNA]</scope>
    <source>
        <strain evidence="7">cv. GT1</strain>
        <tissue evidence="6">Leaf</tissue>
    </source>
</reference>
<feature type="compositionally biased region" description="Polar residues" evidence="4">
    <location>
        <begin position="1124"/>
        <end position="1133"/>
    </location>
</feature>
<dbReference type="InterPro" id="IPR013932">
    <property type="entry name" value="TATA-bd_TIP120"/>
</dbReference>
<evidence type="ECO:0000259" key="5">
    <source>
        <dbReference type="PROSITE" id="PS50304"/>
    </source>
</evidence>
<organism evidence="6 7">
    <name type="scientific">Hevea brasiliensis</name>
    <name type="common">Para rubber tree</name>
    <name type="synonym">Siphonia brasiliensis</name>
    <dbReference type="NCBI Taxonomy" id="3981"/>
    <lineage>
        <taxon>Eukaryota</taxon>
        <taxon>Viridiplantae</taxon>
        <taxon>Streptophyta</taxon>
        <taxon>Embryophyta</taxon>
        <taxon>Tracheophyta</taxon>
        <taxon>Spermatophyta</taxon>
        <taxon>Magnoliopsida</taxon>
        <taxon>eudicotyledons</taxon>
        <taxon>Gunneridae</taxon>
        <taxon>Pentapetalae</taxon>
        <taxon>rosids</taxon>
        <taxon>fabids</taxon>
        <taxon>Malpighiales</taxon>
        <taxon>Euphorbiaceae</taxon>
        <taxon>Crotonoideae</taxon>
        <taxon>Micrandreae</taxon>
        <taxon>Hevea</taxon>
    </lineage>
</organism>
<comment type="caution">
    <text evidence="6">The sequence shown here is derived from an EMBL/GenBank/DDBJ whole genome shotgun (WGS) entry which is preliminary data.</text>
</comment>
<dbReference type="InterPro" id="IPR002999">
    <property type="entry name" value="Tudor"/>
</dbReference>
<feature type="compositionally biased region" description="Acidic residues" evidence="4">
    <location>
        <begin position="301"/>
        <end position="326"/>
    </location>
</feature>
<feature type="region of interest" description="Disordered" evidence="4">
    <location>
        <begin position="298"/>
        <end position="326"/>
    </location>
</feature>
<dbReference type="GO" id="GO:0010265">
    <property type="term" value="P:SCF complex assembly"/>
    <property type="evidence" value="ECO:0007669"/>
    <property type="project" value="InterPro"/>
</dbReference>
<dbReference type="Pfam" id="PF25782">
    <property type="entry name" value="TPR_CAND1"/>
    <property type="match status" value="1"/>
</dbReference>
<evidence type="ECO:0000256" key="1">
    <source>
        <dbReference type="ARBA" id="ARBA00007657"/>
    </source>
</evidence>
<feature type="region of interest" description="Disordered" evidence="4">
    <location>
        <begin position="1293"/>
        <end position="1314"/>
    </location>
</feature>
<dbReference type="SUPFAM" id="SSF63748">
    <property type="entry name" value="Tudor/PWWP/MBT"/>
    <property type="match status" value="1"/>
</dbReference>
<dbReference type="InterPro" id="IPR011989">
    <property type="entry name" value="ARM-like"/>
</dbReference>
<name>A0A6A6N6X6_HEVBR</name>
<evidence type="ECO:0000313" key="7">
    <source>
        <dbReference type="Proteomes" id="UP000467840"/>
    </source>
</evidence>
<dbReference type="InterPro" id="IPR016024">
    <property type="entry name" value="ARM-type_fold"/>
</dbReference>
<evidence type="ECO:0000256" key="2">
    <source>
        <dbReference type="ARBA" id="ARBA00022737"/>
    </source>
</evidence>
<protein>
    <recommendedName>
        <fullName evidence="5">Tudor domain-containing protein</fullName>
    </recommendedName>
</protein>